<dbReference type="AlphaFoldDB" id="A0A8W8MWR7"/>
<dbReference type="Proteomes" id="UP000005408">
    <property type="component" value="Unassembled WGS sequence"/>
</dbReference>
<dbReference type="SUPFAM" id="SSF49785">
    <property type="entry name" value="Galactose-binding domain-like"/>
    <property type="match status" value="1"/>
</dbReference>
<sequence>MKFLKLLIFLSARFVNSATTQRYRQVTKSYISIINCTETHVSSLLHCTALSRESKDVTFFYDNQKKQCRRNCRFQYNMDAVIPGWQCYEMEWKTNEVLNKRPLVSSVYFNKTSNWSPDYATDGVISIQGVQIFSSHWEPTPWIMVDLVNMSKISFVRVFVRIDTGGKRFHDVIYEISNNTSTYEQFGFFRGPAVNGQVVEICCGSPDVGQYVRLRVTQGSNNSLNIAELEIFSL</sequence>
<dbReference type="InterPro" id="IPR008979">
    <property type="entry name" value="Galactose-bd-like_sf"/>
</dbReference>
<accession>A0A8W8MWR7</accession>
<keyword evidence="3" id="KW-1185">Reference proteome</keyword>
<evidence type="ECO:0000256" key="1">
    <source>
        <dbReference type="SAM" id="SignalP"/>
    </source>
</evidence>
<protein>
    <recommendedName>
        <fullName evidence="4">F5/8 type C domain-containing protein</fullName>
    </recommendedName>
</protein>
<keyword evidence="1" id="KW-0732">Signal</keyword>
<organism evidence="2 3">
    <name type="scientific">Magallana gigas</name>
    <name type="common">Pacific oyster</name>
    <name type="synonym">Crassostrea gigas</name>
    <dbReference type="NCBI Taxonomy" id="29159"/>
    <lineage>
        <taxon>Eukaryota</taxon>
        <taxon>Metazoa</taxon>
        <taxon>Spiralia</taxon>
        <taxon>Lophotrochozoa</taxon>
        <taxon>Mollusca</taxon>
        <taxon>Bivalvia</taxon>
        <taxon>Autobranchia</taxon>
        <taxon>Pteriomorphia</taxon>
        <taxon>Ostreida</taxon>
        <taxon>Ostreoidea</taxon>
        <taxon>Ostreidae</taxon>
        <taxon>Magallana</taxon>
    </lineage>
</organism>
<dbReference type="InterPro" id="IPR051941">
    <property type="entry name" value="BG_Antigen-Binding_Lectin"/>
</dbReference>
<dbReference type="PANTHER" id="PTHR45713:SF6">
    <property type="entry name" value="F5_8 TYPE C DOMAIN-CONTAINING PROTEIN"/>
    <property type="match status" value="1"/>
</dbReference>
<dbReference type="OrthoDB" id="6102375at2759"/>
<feature type="signal peptide" evidence="1">
    <location>
        <begin position="1"/>
        <end position="17"/>
    </location>
</feature>
<reference evidence="2" key="1">
    <citation type="submission" date="2022-08" db="UniProtKB">
        <authorList>
            <consortium name="EnsemblMetazoa"/>
        </authorList>
    </citation>
    <scope>IDENTIFICATION</scope>
    <source>
        <strain evidence="2">05x7-T-G4-1.051#20</strain>
    </source>
</reference>
<dbReference type="PANTHER" id="PTHR45713">
    <property type="entry name" value="FTP DOMAIN-CONTAINING PROTEIN"/>
    <property type="match status" value="1"/>
</dbReference>
<dbReference type="EnsemblMetazoa" id="G3701.1">
    <property type="protein sequence ID" value="G3701.1:cds"/>
    <property type="gene ID" value="G3701"/>
</dbReference>
<evidence type="ECO:0000313" key="2">
    <source>
        <dbReference type="EnsemblMetazoa" id="G3701.1:cds"/>
    </source>
</evidence>
<evidence type="ECO:0008006" key="4">
    <source>
        <dbReference type="Google" id="ProtNLM"/>
    </source>
</evidence>
<dbReference type="Pfam" id="PF22633">
    <property type="entry name" value="F5_F8_type_C_2"/>
    <property type="match status" value="1"/>
</dbReference>
<feature type="chain" id="PRO_5036497992" description="F5/8 type C domain-containing protein" evidence="1">
    <location>
        <begin position="18"/>
        <end position="234"/>
    </location>
</feature>
<evidence type="ECO:0000313" key="3">
    <source>
        <dbReference type="Proteomes" id="UP000005408"/>
    </source>
</evidence>
<proteinExistence type="predicted"/>
<dbReference type="Gene3D" id="2.60.120.260">
    <property type="entry name" value="Galactose-binding domain-like"/>
    <property type="match status" value="1"/>
</dbReference>
<name>A0A8W8MWR7_MAGGI</name>